<dbReference type="STRING" id="123214.PERMA_0441"/>
<dbReference type="KEGG" id="pmx:PERMA_0441"/>
<sequence>MLKKKIITGFTILGISGIVFADSVPLPISNDDFKIQANVIKVCNIVTGAHDVTLNYDPFETGYVDGITKAKTEIEFNCSKGTEYTWTVSFDGKLEKVGDPTEYLNAQVIPQISNGTDVDGSDFVEILTLTVRIGTGQNVSVGTYEDTVNLTLTW</sequence>
<accession>C0QU66</accession>
<name>C0QU66_PERMH</name>
<dbReference type="EMBL" id="CP001230">
    <property type="protein sequence ID" value="ACO03628.1"/>
    <property type="molecule type" value="Genomic_DNA"/>
</dbReference>
<proteinExistence type="predicted"/>
<gene>
    <name evidence="2" type="ordered locus">PERMA_0441</name>
</gene>
<feature type="signal peptide" evidence="1">
    <location>
        <begin position="1"/>
        <end position="21"/>
    </location>
</feature>
<dbReference type="RefSeq" id="WP_012675867.1">
    <property type="nucleotide sequence ID" value="NC_012440.1"/>
</dbReference>
<evidence type="ECO:0000313" key="3">
    <source>
        <dbReference type="Proteomes" id="UP000001366"/>
    </source>
</evidence>
<dbReference type="AlphaFoldDB" id="C0QU66"/>
<reference evidence="2 3" key="1">
    <citation type="journal article" date="2009" name="J. Bacteriol.">
        <title>Complete and draft genome sequences of six members of the Aquificales.</title>
        <authorList>
            <person name="Reysenbach A.L."/>
            <person name="Hamamura N."/>
            <person name="Podar M."/>
            <person name="Griffiths E."/>
            <person name="Ferreira S."/>
            <person name="Hochstein R."/>
            <person name="Heidelberg J."/>
            <person name="Johnson J."/>
            <person name="Mead D."/>
            <person name="Pohorille A."/>
            <person name="Sarmiento M."/>
            <person name="Schweighofer K."/>
            <person name="Seshadri R."/>
            <person name="Voytek M.A."/>
        </authorList>
    </citation>
    <scope>NUCLEOTIDE SEQUENCE [LARGE SCALE GENOMIC DNA]</scope>
    <source>
        <strain evidence="3">DSM 14350 / EX-H1</strain>
    </source>
</reference>
<organism evidence="2 3">
    <name type="scientific">Persephonella marina (strain DSM 14350 / EX-H1)</name>
    <dbReference type="NCBI Taxonomy" id="123214"/>
    <lineage>
        <taxon>Bacteria</taxon>
        <taxon>Pseudomonadati</taxon>
        <taxon>Aquificota</taxon>
        <taxon>Aquificia</taxon>
        <taxon>Aquificales</taxon>
        <taxon>Hydrogenothermaceae</taxon>
        <taxon>Persephonella</taxon>
    </lineage>
</organism>
<evidence type="ECO:0008006" key="4">
    <source>
        <dbReference type="Google" id="ProtNLM"/>
    </source>
</evidence>
<feature type="chain" id="PRO_5002900788" description="Spore coat protein U domain-containing protein" evidence="1">
    <location>
        <begin position="22"/>
        <end position="154"/>
    </location>
</feature>
<evidence type="ECO:0000256" key="1">
    <source>
        <dbReference type="SAM" id="SignalP"/>
    </source>
</evidence>
<evidence type="ECO:0000313" key="2">
    <source>
        <dbReference type="EMBL" id="ACO03628.1"/>
    </source>
</evidence>
<dbReference type="Proteomes" id="UP000001366">
    <property type="component" value="Chromosome"/>
</dbReference>
<dbReference type="PaxDb" id="123214-PERMA_0441"/>
<dbReference type="HOGENOM" id="CLU_1711535_0_0_0"/>
<protein>
    <recommendedName>
        <fullName evidence="4">Spore coat protein U domain-containing protein</fullName>
    </recommendedName>
</protein>
<dbReference type="eggNOG" id="COG5430">
    <property type="taxonomic scope" value="Bacteria"/>
</dbReference>
<keyword evidence="3" id="KW-1185">Reference proteome</keyword>
<keyword evidence="1" id="KW-0732">Signal</keyword>